<feature type="non-terminal residue" evidence="1">
    <location>
        <position position="1"/>
    </location>
</feature>
<protein>
    <submittedName>
        <fullName evidence="1">Uncharacterized protein</fullName>
    </submittedName>
</protein>
<accession>X1CU26</accession>
<dbReference type="EMBL" id="BART01039170">
    <property type="protein sequence ID" value="GAH11322.1"/>
    <property type="molecule type" value="Genomic_DNA"/>
</dbReference>
<proteinExistence type="predicted"/>
<organism evidence="1">
    <name type="scientific">marine sediment metagenome</name>
    <dbReference type="NCBI Taxonomy" id="412755"/>
    <lineage>
        <taxon>unclassified sequences</taxon>
        <taxon>metagenomes</taxon>
        <taxon>ecological metagenomes</taxon>
    </lineage>
</organism>
<comment type="caution">
    <text evidence="1">The sequence shown here is derived from an EMBL/GenBank/DDBJ whole genome shotgun (WGS) entry which is preliminary data.</text>
</comment>
<gene>
    <name evidence="1" type="ORF">S01H4_64532</name>
</gene>
<sequence length="32" mass="3748">RRNGHKLARTIYTANNTYINFKLIINNIIKSS</sequence>
<dbReference type="AlphaFoldDB" id="X1CU26"/>
<name>X1CU26_9ZZZZ</name>
<reference evidence="1" key="1">
    <citation type="journal article" date="2014" name="Front. Microbiol.">
        <title>High frequency of phylogenetically diverse reductive dehalogenase-homologous genes in deep subseafloor sedimentary metagenomes.</title>
        <authorList>
            <person name="Kawai M."/>
            <person name="Futagami T."/>
            <person name="Toyoda A."/>
            <person name="Takaki Y."/>
            <person name="Nishi S."/>
            <person name="Hori S."/>
            <person name="Arai W."/>
            <person name="Tsubouchi T."/>
            <person name="Morono Y."/>
            <person name="Uchiyama I."/>
            <person name="Ito T."/>
            <person name="Fujiyama A."/>
            <person name="Inagaki F."/>
            <person name="Takami H."/>
        </authorList>
    </citation>
    <scope>NUCLEOTIDE SEQUENCE</scope>
    <source>
        <strain evidence="1">Expedition CK06-06</strain>
    </source>
</reference>
<evidence type="ECO:0000313" key="1">
    <source>
        <dbReference type="EMBL" id="GAH11322.1"/>
    </source>
</evidence>